<organism evidence="1 2">
    <name type="scientific">Chryseobacterium gilvum</name>
    <dbReference type="NCBI Taxonomy" id="2976534"/>
    <lineage>
        <taxon>Bacteria</taxon>
        <taxon>Pseudomonadati</taxon>
        <taxon>Bacteroidota</taxon>
        <taxon>Flavobacteriia</taxon>
        <taxon>Flavobacteriales</taxon>
        <taxon>Weeksellaceae</taxon>
        <taxon>Chryseobacterium group</taxon>
        <taxon>Chryseobacterium</taxon>
    </lineage>
</organism>
<dbReference type="RefSeq" id="WP_262988806.1">
    <property type="nucleotide sequence ID" value="NZ_JAOTEN010000001.1"/>
</dbReference>
<dbReference type="Pfam" id="PF14092">
    <property type="entry name" value="DUF4270"/>
    <property type="match status" value="1"/>
</dbReference>
<sequence length="521" mass="57220">MIYTIKKTFTILSMIILGGVLFHNCEPEPDSLGEQLFLDGAANGNEVSYDLTAYNISNNDSVRTDASKLGAATLGAFNEGQFGLQKASYFTQLRLPAYDPDFGTSAAVDSVVLVIKPTYASDTLTTTTDENYVYPDGNIAAKKVVSNYPVVKYGKYKINGALPSYTIRVHEVTEFLNGYSDIAYSNKNYSIGTELGSKAFNGYVNSVAITKDSDNSSLYTSSAVGLRIPLSSTFFKTKIIDKKGQLELKDVSNFIRYFRGLRISVDDNENDGYLFQFSPSTVELVMYYKSVDTGSTTATQKKYAFSVGNGNAHISYYKYDRAGSALQAASIGNTATGDLKLFAQGMGGNSIGIKFPAATINQLKTLYQNNKAAIISAKIRMYTDPVAWNNKYKKPQKDDITILQKDIVDGKATTNFTEDLLKLGGIPTFAYMRVYDLDKNPAYYDFTVTQSLKDIVESGKDYQNKYFKLDMASFIPSGSGTGALAGYQYTSRPFSTTRAVFVGSDPNNANRIQLKVTYGTK</sequence>
<evidence type="ECO:0000313" key="1">
    <source>
        <dbReference type="EMBL" id="MCU7612953.1"/>
    </source>
</evidence>
<proteinExistence type="predicted"/>
<accession>A0ABT2VTK5</accession>
<comment type="caution">
    <text evidence="1">The sequence shown here is derived from an EMBL/GenBank/DDBJ whole genome shotgun (WGS) entry which is preliminary data.</text>
</comment>
<evidence type="ECO:0000313" key="2">
    <source>
        <dbReference type="Proteomes" id="UP001208114"/>
    </source>
</evidence>
<dbReference type="InterPro" id="IPR025366">
    <property type="entry name" value="DUF4270"/>
</dbReference>
<protein>
    <submittedName>
        <fullName evidence="1">DUF4270 domain-containing protein</fullName>
    </submittedName>
</protein>
<keyword evidence="2" id="KW-1185">Reference proteome</keyword>
<gene>
    <name evidence="1" type="ORF">N0B16_00730</name>
</gene>
<dbReference type="Proteomes" id="UP001208114">
    <property type="component" value="Unassembled WGS sequence"/>
</dbReference>
<dbReference type="EMBL" id="JAOTEN010000001">
    <property type="protein sequence ID" value="MCU7612953.1"/>
    <property type="molecule type" value="Genomic_DNA"/>
</dbReference>
<reference evidence="2" key="1">
    <citation type="submission" date="2023-07" db="EMBL/GenBank/DDBJ databases">
        <title>Chryseobacterium sp. GMJ5 Genome sequencing and assembly.</title>
        <authorList>
            <person name="Jung Y."/>
        </authorList>
    </citation>
    <scope>NUCLEOTIDE SEQUENCE [LARGE SCALE GENOMIC DNA]</scope>
    <source>
        <strain evidence="2">GMJ5</strain>
    </source>
</reference>
<name>A0ABT2VTK5_9FLAO</name>